<reference evidence="3 4" key="1">
    <citation type="journal article" date="2019" name="Mol. Ecol. Resour.">
        <title>Chromosome-level genome assembly of Triplophysa tibetana, a fish adapted to the harsh high-altitude environment of the Tibetan Plateau.</title>
        <authorList>
            <person name="Yang X."/>
            <person name="Liu H."/>
            <person name="Ma Z."/>
            <person name="Zou Y."/>
            <person name="Zou M."/>
            <person name="Mao Y."/>
            <person name="Li X."/>
            <person name="Wang H."/>
            <person name="Chen T."/>
            <person name="Wang W."/>
            <person name="Yang R."/>
        </authorList>
    </citation>
    <scope>NUCLEOTIDE SEQUENCE [LARGE SCALE GENOMIC DNA]</scope>
    <source>
        <strain evidence="3">TTIB1903HZAU</strain>
        <tissue evidence="3">Muscle</tissue>
    </source>
</reference>
<dbReference type="Proteomes" id="UP000324632">
    <property type="component" value="Chromosome 9"/>
</dbReference>
<feature type="compositionally biased region" description="Acidic residues" evidence="1">
    <location>
        <begin position="1"/>
        <end position="12"/>
    </location>
</feature>
<dbReference type="AlphaFoldDB" id="A0A5A9P7C3"/>
<protein>
    <recommendedName>
        <fullName evidence="2">HAT C-terminal dimerisation domain-containing protein</fullName>
    </recommendedName>
</protein>
<proteinExistence type="predicted"/>
<dbReference type="PANTHER" id="PTHR45749">
    <property type="match status" value="1"/>
</dbReference>
<name>A0A5A9P7C3_9TELE</name>
<dbReference type="InterPro" id="IPR008906">
    <property type="entry name" value="HATC_C_dom"/>
</dbReference>
<gene>
    <name evidence="3" type="ORF">E1301_Tti019189</name>
</gene>
<dbReference type="EMBL" id="SOYY01000009">
    <property type="protein sequence ID" value="KAA0716597.1"/>
    <property type="molecule type" value="Genomic_DNA"/>
</dbReference>
<organism evidence="3 4">
    <name type="scientific">Triplophysa tibetana</name>
    <dbReference type="NCBI Taxonomy" id="1572043"/>
    <lineage>
        <taxon>Eukaryota</taxon>
        <taxon>Metazoa</taxon>
        <taxon>Chordata</taxon>
        <taxon>Craniata</taxon>
        <taxon>Vertebrata</taxon>
        <taxon>Euteleostomi</taxon>
        <taxon>Actinopterygii</taxon>
        <taxon>Neopterygii</taxon>
        <taxon>Teleostei</taxon>
        <taxon>Ostariophysi</taxon>
        <taxon>Cypriniformes</taxon>
        <taxon>Nemacheilidae</taxon>
        <taxon>Triplophysa</taxon>
    </lineage>
</organism>
<evidence type="ECO:0000259" key="2">
    <source>
        <dbReference type="Pfam" id="PF05699"/>
    </source>
</evidence>
<dbReference type="PANTHER" id="PTHR45749:SF28">
    <property type="entry name" value="ZINC FINGER MYM-TYPE PROTEIN 1-LIKE-RELATED"/>
    <property type="match status" value="1"/>
</dbReference>
<keyword evidence="4" id="KW-1185">Reference proteome</keyword>
<evidence type="ECO:0000313" key="3">
    <source>
        <dbReference type="EMBL" id="KAA0716597.1"/>
    </source>
</evidence>
<accession>A0A5A9P7C3</accession>
<dbReference type="Pfam" id="PF05699">
    <property type="entry name" value="Dimer_Tnp_hAT"/>
    <property type="match status" value="1"/>
</dbReference>
<sequence>METEQVQEDREESESAEREEMEGQKDLEELGLMETAQAQEETGDSKMAEREEMEGQKDLGADREREQTAEVGKKKVVATNGGKLCDYLVFLKDMELDSAMPQLYKLFSLVATIGATSPGVERRFSCLKRLKSYTRNTMGQGRLSSLALLAIERTLVKSLEKTPSCTVQSLVPAPMGDGSVVYFFLPHPPQMITPDHTLHVQCVCPRWALAKSLVFRV</sequence>
<comment type="caution">
    <text evidence="3">The sequence shown here is derived from an EMBL/GenBank/DDBJ whole genome shotgun (WGS) entry which is preliminary data.</text>
</comment>
<feature type="region of interest" description="Disordered" evidence="1">
    <location>
        <begin position="1"/>
        <end position="71"/>
    </location>
</feature>
<dbReference type="GO" id="GO:0046983">
    <property type="term" value="F:protein dimerization activity"/>
    <property type="evidence" value="ECO:0007669"/>
    <property type="project" value="InterPro"/>
</dbReference>
<evidence type="ECO:0000313" key="4">
    <source>
        <dbReference type="Proteomes" id="UP000324632"/>
    </source>
</evidence>
<evidence type="ECO:0000256" key="1">
    <source>
        <dbReference type="SAM" id="MobiDB-lite"/>
    </source>
</evidence>
<feature type="compositionally biased region" description="Basic and acidic residues" evidence="1">
    <location>
        <begin position="43"/>
        <end position="71"/>
    </location>
</feature>
<feature type="compositionally biased region" description="Basic and acidic residues" evidence="1">
    <location>
        <begin position="13"/>
        <end position="28"/>
    </location>
</feature>
<feature type="domain" description="HAT C-terminal dimerisation" evidence="2">
    <location>
        <begin position="81"/>
        <end position="154"/>
    </location>
</feature>